<sequence>MELSKVIEEIQLVPENRLQKIHDLIHSFRADTEIVRNDPTEIMGFAGCWQDMTDEEFEGFSQEITARRKQAFSGRTGRETITD</sequence>
<name>A0A450U0M4_9GAMM</name>
<dbReference type="AlphaFoldDB" id="A0A450U0M4"/>
<organism evidence="1">
    <name type="scientific">Candidatus Kentrum sp. FW</name>
    <dbReference type="NCBI Taxonomy" id="2126338"/>
    <lineage>
        <taxon>Bacteria</taxon>
        <taxon>Pseudomonadati</taxon>
        <taxon>Pseudomonadota</taxon>
        <taxon>Gammaproteobacteria</taxon>
        <taxon>Candidatus Kentrum</taxon>
    </lineage>
</organism>
<protein>
    <submittedName>
        <fullName evidence="1">Uncharacterized protein</fullName>
    </submittedName>
</protein>
<gene>
    <name evidence="1" type="ORF">BECKFW1821C_GA0114237_10889</name>
</gene>
<evidence type="ECO:0000313" key="1">
    <source>
        <dbReference type="EMBL" id="VFJ75785.1"/>
    </source>
</evidence>
<proteinExistence type="predicted"/>
<accession>A0A450U0M4</accession>
<reference evidence="1" key="1">
    <citation type="submission" date="2019-02" db="EMBL/GenBank/DDBJ databases">
        <authorList>
            <person name="Gruber-Vodicka R. H."/>
            <person name="Seah K. B. B."/>
        </authorList>
    </citation>
    <scope>NUCLEOTIDE SEQUENCE</scope>
    <source>
        <strain evidence="1">BECK_BZ131</strain>
    </source>
</reference>
<dbReference type="EMBL" id="CAADFE010000088">
    <property type="protein sequence ID" value="VFJ75785.1"/>
    <property type="molecule type" value="Genomic_DNA"/>
</dbReference>